<dbReference type="Proteomes" id="UP000527324">
    <property type="component" value="Unassembled WGS sequence"/>
</dbReference>
<dbReference type="GeneID" id="88838600"/>
<reference evidence="2 3" key="1">
    <citation type="submission" date="2020-08" db="EMBL/GenBank/DDBJ databases">
        <title>Genomic Encyclopedia of Type Strains, Phase IV (KMG-IV): sequencing the most valuable type-strain genomes for metagenomic binning, comparative biology and taxonomic classification.</title>
        <authorList>
            <person name="Goeker M."/>
        </authorList>
    </citation>
    <scope>NUCLEOTIDE SEQUENCE [LARGE SCALE GENOMIC DNA]</scope>
    <source>
        <strain evidence="2 3">DSM 4731</strain>
    </source>
</reference>
<keyword evidence="3" id="KW-1185">Reference proteome</keyword>
<feature type="transmembrane region" description="Helical" evidence="1">
    <location>
        <begin position="12"/>
        <end position="33"/>
    </location>
</feature>
<sequence>MIGALLYYLHRHVRLVLIVAGLGLMFGVGVIGYEVVRGLAAASAHPAQTGRA</sequence>
<keyword evidence="1" id="KW-1133">Transmembrane helix</keyword>
<evidence type="ECO:0000313" key="3">
    <source>
        <dbReference type="Proteomes" id="UP000527324"/>
    </source>
</evidence>
<evidence type="ECO:0000313" key="2">
    <source>
        <dbReference type="EMBL" id="MBB5739464.1"/>
    </source>
</evidence>
<comment type="caution">
    <text evidence="2">The sequence shown here is derived from an EMBL/GenBank/DDBJ whole genome shotgun (WGS) entry which is preliminary data.</text>
</comment>
<keyword evidence="1" id="KW-0812">Transmembrane</keyword>
<protein>
    <submittedName>
        <fullName evidence="2">Uncharacterized protein</fullName>
    </submittedName>
</protein>
<dbReference type="AlphaFoldDB" id="A0A7W9C5I4"/>
<gene>
    <name evidence="2" type="ORF">GGQ93_001166</name>
</gene>
<organism evidence="2 3">
    <name type="scientific">Brevundimonas aurantiaca</name>
    <dbReference type="NCBI Taxonomy" id="74316"/>
    <lineage>
        <taxon>Bacteria</taxon>
        <taxon>Pseudomonadati</taxon>
        <taxon>Pseudomonadota</taxon>
        <taxon>Alphaproteobacteria</taxon>
        <taxon>Caulobacterales</taxon>
        <taxon>Caulobacteraceae</taxon>
        <taxon>Brevundimonas</taxon>
    </lineage>
</organism>
<accession>A0A7W9C5I4</accession>
<name>A0A7W9C5I4_9CAUL</name>
<keyword evidence="1" id="KW-0472">Membrane</keyword>
<evidence type="ECO:0000256" key="1">
    <source>
        <dbReference type="SAM" id="Phobius"/>
    </source>
</evidence>
<proteinExistence type="predicted"/>
<dbReference type="RefSeq" id="WP_183215693.1">
    <property type="nucleotide sequence ID" value="NZ_CAJFZS010000002.1"/>
</dbReference>
<dbReference type="EMBL" id="JACHOQ010000002">
    <property type="protein sequence ID" value="MBB5739464.1"/>
    <property type="molecule type" value="Genomic_DNA"/>
</dbReference>